<proteinExistence type="predicted"/>
<keyword evidence="1" id="KW-1133">Transmembrane helix</keyword>
<organism evidence="2">
    <name type="scientific">plant metagenome</name>
    <dbReference type="NCBI Taxonomy" id="1297885"/>
    <lineage>
        <taxon>unclassified sequences</taxon>
        <taxon>metagenomes</taxon>
        <taxon>organismal metagenomes</taxon>
    </lineage>
</organism>
<reference evidence="2" key="1">
    <citation type="submission" date="2019-03" db="EMBL/GenBank/DDBJ databases">
        <authorList>
            <person name="Danneels B."/>
        </authorList>
    </citation>
    <scope>NUCLEOTIDE SEQUENCE</scope>
</reference>
<protein>
    <submittedName>
        <fullName evidence="2">Uncharacterized protein</fullName>
    </submittedName>
</protein>
<sequence>MQVDMESVRTFALVFGSVLLPIASMIYTWIATRDKDNAAHIDAVEKVLHEHVARLTSRQDQVEAAIKNLPRASELADLKADLRGLQAQQDALLRETKTTRVSIARIEDFLMRK</sequence>
<dbReference type="EMBL" id="CAADIP010000067">
    <property type="protein sequence ID" value="VFR98637.1"/>
    <property type="molecule type" value="Genomic_DNA"/>
</dbReference>
<keyword evidence="1" id="KW-0472">Membrane</keyword>
<dbReference type="Pfam" id="PF10805">
    <property type="entry name" value="DUF2730"/>
    <property type="match status" value="1"/>
</dbReference>
<accession>A0A484VGB0</accession>
<name>A0A484VGB0_9ZZZZ</name>
<feature type="transmembrane region" description="Helical" evidence="1">
    <location>
        <begin position="12"/>
        <end position="30"/>
    </location>
</feature>
<evidence type="ECO:0000313" key="2">
    <source>
        <dbReference type="EMBL" id="VFR98637.1"/>
    </source>
</evidence>
<evidence type="ECO:0000256" key="1">
    <source>
        <dbReference type="SAM" id="Phobius"/>
    </source>
</evidence>
<dbReference type="InterPro" id="IPR020269">
    <property type="entry name" value="Phage_Mu_Releasin"/>
</dbReference>
<gene>
    <name evidence="2" type="ORF">IVO3_1132</name>
</gene>
<dbReference type="AlphaFoldDB" id="A0A484VGB0"/>
<keyword evidence="1" id="KW-0812">Transmembrane</keyword>